<dbReference type="AlphaFoldDB" id="A0AAV2NTJ3"/>
<evidence type="ECO:0000313" key="1">
    <source>
        <dbReference type="EMBL" id="CAL1683825.1"/>
    </source>
</evidence>
<organism evidence="1 2">
    <name type="scientific">Lasius platythorax</name>
    <dbReference type="NCBI Taxonomy" id="488582"/>
    <lineage>
        <taxon>Eukaryota</taxon>
        <taxon>Metazoa</taxon>
        <taxon>Ecdysozoa</taxon>
        <taxon>Arthropoda</taxon>
        <taxon>Hexapoda</taxon>
        <taxon>Insecta</taxon>
        <taxon>Pterygota</taxon>
        <taxon>Neoptera</taxon>
        <taxon>Endopterygota</taxon>
        <taxon>Hymenoptera</taxon>
        <taxon>Apocrita</taxon>
        <taxon>Aculeata</taxon>
        <taxon>Formicoidea</taxon>
        <taxon>Formicidae</taxon>
        <taxon>Formicinae</taxon>
        <taxon>Lasius</taxon>
        <taxon>Lasius</taxon>
    </lineage>
</organism>
<dbReference type="Proteomes" id="UP001497644">
    <property type="component" value="Chromosome 5"/>
</dbReference>
<name>A0AAV2NTJ3_9HYME</name>
<protein>
    <submittedName>
        <fullName evidence="1">Uncharacterized protein</fullName>
    </submittedName>
</protein>
<reference evidence="1" key="1">
    <citation type="submission" date="2024-04" db="EMBL/GenBank/DDBJ databases">
        <authorList>
            <consortium name="Molecular Ecology Group"/>
        </authorList>
    </citation>
    <scope>NUCLEOTIDE SEQUENCE</scope>
</reference>
<accession>A0AAV2NTJ3</accession>
<evidence type="ECO:0000313" key="2">
    <source>
        <dbReference type="Proteomes" id="UP001497644"/>
    </source>
</evidence>
<dbReference type="EMBL" id="OZ034828">
    <property type="protein sequence ID" value="CAL1683825.1"/>
    <property type="molecule type" value="Genomic_DNA"/>
</dbReference>
<proteinExistence type="predicted"/>
<gene>
    <name evidence="1" type="ORF">LPLAT_LOCUS9583</name>
</gene>
<keyword evidence="2" id="KW-1185">Reference proteome</keyword>
<sequence>MFSLESLVALKRAVGGALKRAGYLRRHEGLVLVYLAGPRRLAFGVGEGVLGRAGADFARLGRDGVPGGV</sequence>